<name>A0A0M3V2D5_9BACT</name>
<proteinExistence type="predicted"/>
<dbReference type="InterPro" id="IPR054018">
    <property type="entry name" value="HdrB-like_C"/>
</dbReference>
<dbReference type="Pfam" id="PF22196">
    <property type="entry name" value="HdrB-like_C"/>
    <property type="match status" value="1"/>
</dbReference>
<feature type="domain" description="HdrB-like C-terminal" evidence="1">
    <location>
        <begin position="250"/>
        <end position="315"/>
    </location>
</feature>
<dbReference type="RefSeq" id="WP_054196717.1">
    <property type="nucleotide sequence ID" value="NZ_CP012541.1"/>
</dbReference>
<dbReference type="PATRIC" id="fig|199.248.peg.1092"/>
<accession>A0A0M3V2D5</accession>
<gene>
    <name evidence="2" type="ORF">CCON33237_1053</name>
</gene>
<dbReference type="Gene3D" id="3.10.20.30">
    <property type="match status" value="1"/>
</dbReference>
<organism evidence="2 3">
    <name type="scientific">Campylobacter concisus</name>
    <dbReference type="NCBI Taxonomy" id="199"/>
    <lineage>
        <taxon>Bacteria</taxon>
        <taxon>Pseudomonadati</taxon>
        <taxon>Campylobacterota</taxon>
        <taxon>Epsilonproteobacteria</taxon>
        <taxon>Campylobacterales</taxon>
        <taxon>Campylobacteraceae</taxon>
        <taxon>Campylobacter</taxon>
    </lineage>
</organism>
<sequence length="337" mass="39235">MQKIEIFRFNAKKDILSYFKPYFLEILDYTNLDELFLHVKKIDPYFQPTTGFVKVNDVVVSTAEPLVNLYEKFVGELVISPLDEKRAVLDLEINDDDFWEKFKPFDKFCDQADKEFYASLKPYFYADFVRDYEPNFIGAAAIILAHHLYKKEKNDEIMGLIDNENGILIACKIDDFIFGGSEIYTKAIRFFKEILGIKEDETSKNELEKIKSLDKFKEFKIAISDKIPQHLDKFRANFINLNIKFPCGFELLKVNEKLAFAFASKTIFNAFDSGADFLLASNDAEFYMFDTLSKKLEKFANRSLQDFYILRVSELIELENGKIPASLKEHTLKVNLV</sequence>
<evidence type="ECO:0000313" key="2">
    <source>
        <dbReference type="EMBL" id="ALF47728.1"/>
    </source>
</evidence>
<evidence type="ECO:0000259" key="1">
    <source>
        <dbReference type="Pfam" id="PF22196"/>
    </source>
</evidence>
<dbReference type="Proteomes" id="UP000066049">
    <property type="component" value="Chromosome"/>
</dbReference>
<dbReference type="EMBL" id="CP012541">
    <property type="protein sequence ID" value="ALF47728.1"/>
    <property type="molecule type" value="Genomic_DNA"/>
</dbReference>
<dbReference type="AlphaFoldDB" id="A0A0M3V2D5"/>
<protein>
    <recommendedName>
        <fullName evidence="1">HdrB-like C-terminal domain-containing protein</fullName>
    </recommendedName>
</protein>
<dbReference type="InterPro" id="IPR012675">
    <property type="entry name" value="Beta-grasp_dom_sf"/>
</dbReference>
<dbReference type="Gene3D" id="3.40.50.11810">
    <property type="match status" value="1"/>
</dbReference>
<evidence type="ECO:0000313" key="3">
    <source>
        <dbReference type="Proteomes" id="UP000066049"/>
    </source>
</evidence>
<dbReference type="Gene3D" id="1.10.1060.20">
    <property type="match status" value="1"/>
</dbReference>
<dbReference type="GeneID" id="28662731"/>
<reference evidence="3" key="1">
    <citation type="submission" date="2015-08" db="EMBL/GenBank/DDBJ databases">
        <title>Comparative genomics of the Campylobacter concisus group.</title>
        <authorList>
            <person name="Miller W.G."/>
            <person name="Yee E."/>
            <person name="Chapman M.H."/>
            <person name="Huynh S."/>
            <person name="Bono J.L."/>
            <person name="On S.L.W."/>
            <person name="St Leger J."/>
            <person name="Foster G."/>
            <person name="Parker C.T."/>
        </authorList>
    </citation>
    <scope>NUCLEOTIDE SEQUENCE [LARGE SCALE GENOMIC DNA]</scope>
    <source>
        <strain evidence="3">ATCC 33237</strain>
    </source>
</reference>
<dbReference type="KEGG" id="ccoc:CCON33237_1053"/>